<name>A0A2H0VHB4_9BACT</name>
<evidence type="ECO:0000313" key="2">
    <source>
        <dbReference type="EMBL" id="PIR97670.1"/>
    </source>
</evidence>
<gene>
    <name evidence="2" type="ORF">COT91_00090</name>
</gene>
<dbReference type="InterPro" id="IPR051172">
    <property type="entry name" value="Chlamydia_OmcB"/>
</dbReference>
<dbReference type="EMBL" id="PFAJ01000003">
    <property type="protein sequence ID" value="PIR97670.1"/>
    <property type="molecule type" value="Genomic_DNA"/>
</dbReference>
<evidence type="ECO:0008006" key="4">
    <source>
        <dbReference type="Google" id="ProtNLM"/>
    </source>
</evidence>
<accession>A0A2H0VHB4</accession>
<dbReference type="PANTHER" id="PTHR34819">
    <property type="entry name" value="LARGE CYSTEINE-RICH PERIPLASMIC PROTEIN OMCB"/>
    <property type="match status" value="1"/>
</dbReference>
<reference evidence="3" key="1">
    <citation type="submission" date="2017-09" db="EMBL/GenBank/DDBJ databases">
        <title>Depth-based differentiation of microbial function through sediment-hosted aquifers and enrichment of novel symbionts in the deep terrestrial subsurface.</title>
        <authorList>
            <person name="Probst A.J."/>
            <person name="Ladd B."/>
            <person name="Jarett J.K."/>
            <person name="Geller-Mcgrath D.E."/>
            <person name="Sieber C.M.K."/>
            <person name="Emerson J.B."/>
            <person name="Anantharaman K."/>
            <person name="Thomas B.C."/>
            <person name="Malmstrom R."/>
            <person name="Stieglmeier M."/>
            <person name="Klingl A."/>
            <person name="Woyke T."/>
            <person name="Ryan C.M."/>
            <person name="Banfield J.F."/>
        </authorList>
    </citation>
    <scope>NUCLEOTIDE SEQUENCE [LARGE SCALE GENOMIC DNA]</scope>
</reference>
<evidence type="ECO:0000256" key="1">
    <source>
        <dbReference type="SAM" id="Phobius"/>
    </source>
</evidence>
<comment type="caution">
    <text evidence="2">The sequence shown here is derived from an EMBL/GenBank/DDBJ whole genome shotgun (WGS) entry which is preliminary data.</text>
</comment>
<sequence length="571" mass="63238">MRQGPQINEYSVTPVLGDQLESGATVKRFFFNKYWVFSLVAIVVVAVALWFLLGGNGKDEAKLVLWFDIADQITSGSQSEVTLIYENQGKLALEELELEVIYPEGFQFIDSSHSHEDYSGQRFLLPSLSPGSSGTLTITGIFSASPQESKTIRARLFYQLPRSTAVFSESAEAQLSFKAPNFNLRVLAPNQLIDSQGIEYQIFFKNISDKKLQNLEVRLSFPNGFIYDSSSIPTETKNTWLIEDLEVGQEERLIVRGTLSGEEAENKVLRADLGIVEQENFEVLARASASTRISAAPLEVKQNLKSENPKSVSMGERLSYKISYKNTGSRGLNNIKISVFFEGEGVDFSSVQTSGGALVGNEVLWNPSGRSELTILQPGEEGFVDLNIQVPKSLAEKNLQNPMIKTRIFISSNEFPEPIAGGTLDVKVASKMNVDAGMRIVDGANPPKKEEATIYEVSFDVSSGFNELSNVIWTAVLTSPPGEFDFDSISQELVKDINYNPASGRIVWKIGNLSFFEKKQIKFNVKFFPSVADSNKTIKLVKDIKITAKDEFTEETITSESVNDLITVPVN</sequence>
<feature type="transmembrane region" description="Helical" evidence="1">
    <location>
        <begin position="34"/>
        <end position="53"/>
    </location>
</feature>
<organism evidence="2 3">
    <name type="scientific">Candidatus Doudnabacteria bacterium CG10_big_fil_rev_8_21_14_0_10_41_10</name>
    <dbReference type="NCBI Taxonomy" id="1974551"/>
    <lineage>
        <taxon>Bacteria</taxon>
        <taxon>Candidatus Doudnaibacteriota</taxon>
    </lineage>
</organism>
<evidence type="ECO:0000313" key="3">
    <source>
        <dbReference type="Proteomes" id="UP000230557"/>
    </source>
</evidence>
<keyword evidence="1" id="KW-1133">Transmembrane helix</keyword>
<dbReference type="AlphaFoldDB" id="A0A2H0VHB4"/>
<keyword evidence="1" id="KW-0812">Transmembrane</keyword>
<proteinExistence type="predicted"/>
<keyword evidence="1" id="KW-0472">Membrane</keyword>
<protein>
    <recommendedName>
        <fullName evidence="4">DUF11 domain-containing protein</fullName>
    </recommendedName>
</protein>
<dbReference type="Proteomes" id="UP000230557">
    <property type="component" value="Unassembled WGS sequence"/>
</dbReference>